<protein>
    <submittedName>
        <fullName evidence="1">Uncharacterized protein</fullName>
    </submittedName>
</protein>
<proteinExistence type="predicted"/>
<dbReference type="InterPro" id="IPR043876">
    <property type="entry name" value="DUF5856"/>
</dbReference>
<name>A0A6C0LU01_9ZZZZ</name>
<evidence type="ECO:0000313" key="1">
    <source>
        <dbReference type="EMBL" id="QHU32712.1"/>
    </source>
</evidence>
<organism evidence="1">
    <name type="scientific">viral metagenome</name>
    <dbReference type="NCBI Taxonomy" id="1070528"/>
    <lineage>
        <taxon>unclassified sequences</taxon>
        <taxon>metagenomes</taxon>
        <taxon>organismal metagenomes</taxon>
    </lineage>
</organism>
<dbReference type="AlphaFoldDB" id="A0A6C0LU01"/>
<reference evidence="1" key="1">
    <citation type="journal article" date="2020" name="Nature">
        <title>Giant virus diversity and host interactions through global metagenomics.</title>
        <authorList>
            <person name="Schulz F."/>
            <person name="Roux S."/>
            <person name="Paez-Espino D."/>
            <person name="Jungbluth S."/>
            <person name="Walsh D.A."/>
            <person name="Denef V.J."/>
            <person name="McMahon K.D."/>
            <person name="Konstantinidis K.T."/>
            <person name="Eloe-Fadrosh E.A."/>
            <person name="Kyrpides N.C."/>
            <person name="Woyke T."/>
        </authorList>
    </citation>
    <scope>NUCLEOTIDE SEQUENCE</scope>
    <source>
        <strain evidence="1">GVMAG-M-3300027969-2</strain>
    </source>
</reference>
<sequence>MYNKISLNSIYKIIMKSYRNKAKRTKTAKKRVKRGAKHHIHTVNNRNKSHIVKVFLEVLNMVKLYHWKTQSFAQHKATDELYERLNEHIDTFIEVLLGKDESRIRMLEKRIDLVDTNNVKDFKSRIYEYREFLIEINMYFDAKRDTDLLNIRDEILGDINQFLYLMTFDK</sequence>
<accession>A0A6C0LU01</accession>
<dbReference type="Pfam" id="PF19174">
    <property type="entry name" value="DUF5856"/>
    <property type="match status" value="1"/>
</dbReference>
<dbReference type="EMBL" id="MN740541">
    <property type="protein sequence ID" value="QHU32712.1"/>
    <property type="molecule type" value="Genomic_DNA"/>
</dbReference>